<evidence type="ECO:0000256" key="1">
    <source>
        <dbReference type="SAM" id="MobiDB-lite"/>
    </source>
</evidence>
<gene>
    <name evidence="2" type="ORF">YALI1_E37939g</name>
</gene>
<dbReference type="GeneID" id="94583780"/>
<dbReference type="Proteomes" id="UP000182444">
    <property type="component" value="Chromosome 1E"/>
</dbReference>
<reference evidence="2 3" key="1">
    <citation type="journal article" date="2016" name="PLoS ONE">
        <title>Sequence Assembly of Yarrowia lipolytica Strain W29/CLIB89 Shows Transposable Element Diversity.</title>
        <authorList>
            <person name="Magnan C."/>
            <person name="Yu J."/>
            <person name="Chang I."/>
            <person name="Jahn E."/>
            <person name="Kanomata Y."/>
            <person name="Wu J."/>
            <person name="Zeller M."/>
            <person name="Oakes M."/>
            <person name="Baldi P."/>
            <person name="Sandmeyer S."/>
        </authorList>
    </citation>
    <scope>NUCLEOTIDE SEQUENCE [LARGE SCALE GENOMIC DNA]</scope>
    <source>
        <strain evidence="3">CLIB89(W29)</strain>
    </source>
</reference>
<dbReference type="AlphaFoldDB" id="A0A1D8NKV3"/>
<dbReference type="VEuPathDB" id="FungiDB:YALI1_E37939g"/>
<feature type="compositionally biased region" description="Low complexity" evidence="1">
    <location>
        <begin position="26"/>
        <end position="35"/>
    </location>
</feature>
<dbReference type="EMBL" id="CP017557">
    <property type="protein sequence ID" value="AOW06267.1"/>
    <property type="molecule type" value="Genomic_DNA"/>
</dbReference>
<feature type="region of interest" description="Disordered" evidence="1">
    <location>
        <begin position="1"/>
        <end position="35"/>
    </location>
</feature>
<sequence>MVVVSNQTCGDGHRHNRRAIKDGDDSSSSGLNRLRNGLSRLGNSLNGLRNSLSGLENNLSSGNSISSLNLTRDKHGQGLALDHSGTGGDGVVDRNTGCQNNDSIATSSVLAVSGSLCGGDGGRNDFSHVSEVRCGRQVSSNGSGRREARDGDNL</sequence>
<evidence type="ECO:0000313" key="3">
    <source>
        <dbReference type="Proteomes" id="UP000182444"/>
    </source>
</evidence>
<dbReference type="RefSeq" id="XP_068139280.1">
    <property type="nucleotide sequence ID" value="XM_068283179.1"/>
</dbReference>
<evidence type="ECO:0000313" key="2">
    <source>
        <dbReference type="EMBL" id="AOW06267.1"/>
    </source>
</evidence>
<protein>
    <submittedName>
        <fullName evidence="2">Uncharacterized protein</fullName>
    </submittedName>
</protein>
<proteinExistence type="predicted"/>
<feature type="region of interest" description="Disordered" evidence="1">
    <location>
        <begin position="76"/>
        <end position="99"/>
    </location>
</feature>
<name>A0A1D8NKV3_YARLL</name>
<accession>A0A1D8NKV3</accession>
<organism evidence="2 3">
    <name type="scientific">Yarrowia lipolytica</name>
    <name type="common">Candida lipolytica</name>
    <dbReference type="NCBI Taxonomy" id="4952"/>
    <lineage>
        <taxon>Eukaryota</taxon>
        <taxon>Fungi</taxon>
        <taxon>Dikarya</taxon>
        <taxon>Ascomycota</taxon>
        <taxon>Saccharomycotina</taxon>
        <taxon>Dipodascomycetes</taxon>
        <taxon>Dipodascales</taxon>
        <taxon>Dipodascales incertae sedis</taxon>
        <taxon>Yarrowia</taxon>
    </lineage>
</organism>